<dbReference type="InterPro" id="IPR013196">
    <property type="entry name" value="HTH_11"/>
</dbReference>
<evidence type="ECO:0000259" key="2">
    <source>
        <dbReference type="Pfam" id="PF13280"/>
    </source>
</evidence>
<reference evidence="3" key="1">
    <citation type="submission" date="2020-12" db="EMBL/GenBank/DDBJ databases">
        <title>The genome sequence of Inhella sp. 1Y17.</title>
        <authorList>
            <person name="Liu Y."/>
        </authorList>
    </citation>
    <scope>NUCLEOTIDE SEQUENCE</scope>
    <source>
        <strain evidence="3">1Y17</strain>
    </source>
</reference>
<dbReference type="RefSeq" id="WP_198111856.1">
    <property type="nucleotide sequence ID" value="NZ_JAEDAK010000009.1"/>
</dbReference>
<evidence type="ECO:0000313" key="3">
    <source>
        <dbReference type="EMBL" id="MBH9578088.1"/>
    </source>
</evidence>
<dbReference type="InterPro" id="IPR036390">
    <property type="entry name" value="WH_DNA-bd_sf"/>
</dbReference>
<dbReference type="EMBL" id="JAEDAK010000009">
    <property type="protein sequence ID" value="MBH9578088.1"/>
    <property type="molecule type" value="Genomic_DNA"/>
</dbReference>
<name>A0A931NHS4_9BURK</name>
<dbReference type="PANTHER" id="PTHR34580">
    <property type="match status" value="1"/>
</dbReference>
<dbReference type="Pfam" id="PF13280">
    <property type="entry name" value="WYL"/>
    <property type="match status" value="1"/>
</dbReference>
<dbReference type="Proteomes" id="UP000613266">
    <property type="component" value="Unassembled WGS sequence"/>
</dbReference>
<keyword evidence="4" id="KW-1185">Reference proteome</keyword>
<protein>
    <submittedName>
        <fullName evidence="3">YafY family transcriptional regulator</fullName>
    </submittedName>
</protein>
<dbReference type="Pfam" id="PF08279">
    <property type="entry name" value="HTH_11"/>
    <property type="match status" value="1"/>
</dbReference>
<dbReference type="InterPro" id="IPR026881">
    <property type="entry name" value="WYL_dom"/>
</dbReference>
<dbReference type="PANTHER" id="PTHR34580:SF3">
    <property type="entry name" value="PROTEIN PAFB"/>
    <property type="match status" value="1"/>
</dbReference>
<proteinExistence type="predicted"/>
<evidence type="ECO:0000313" key="4">
    <source>
        <dbReference type="Proteomes" id="UP000613266"/>
    </source>
</evidence>
<dbReference type="Gene3D" id="1.10.10.10">
    <property type="entry name" value="Winged helix-like DNA-binding domain superfamily/Winged helix DNA-binding domain"/>
    <property type="match status" value="1"/>
</dbReference>
<dbReference type="InterPro" id="IPR051534">
    <property type="entry name" value="CBASS_pafABC_assoc_protein"/>
</dbReference>
<dbReference type="PROSITE" id="PS52050">
    <property type="entry name" value="WYL"/>
    <property type="match status" value="1"/>
</dbReference>
<feature type="domain" description="WYL" evidence="2">
    <location>
        <begin position="142"/>
        <end position="204"/>
    </location>
</feature>
<comment type="caution">
    <text evidence="3">The sequence shown here is derived from an EMBL/GenBank/DDBJ whole genome shotgun (WGS) entry which is preliminary data.</text>
</comment>
<evidence type="ECO:0000259" key="1">
    <source>
        <dbReference type="Pfam" id="PF08279"/>
    </source>
</evidence>
<feature type="domain" description="Helix-turn-helix type 11" evidence="1">
    <location>
        <begin position="6"/>
        <end position="59"/>
    </location>
</feature>
<organism evidence="3 4">
    <name type="scientific">Inhella proteolytica</name>
    <dbReference type="NCBI Taxonomy" id="2795029"/>
    <lineage>
        <taxon>Bacteria</taxon>
        <taxon>Pseudomonadati</taxon>
        <taxon>Pseudomonadota</taxon>
        <taxon>Betaproteobacteria</taxon>
        <taxon>Burkholderiales</taxon>
        <taxon>Sphaerotilaceae</taxon>
        <taxon>Inhella</taxon>
    </lineage>
</organism>
<gene>
    <name evidence="3" type="ORF">I7X39_14370</name>
</gene>
<sequence length="231" mass="26296">MSRAERLLALLERLRRHRRPVRGEQLAGELGISLRTLYRDIAALQAQGATIEGEAGVGYLLRPGHSLPPLMFGVEEIEALALGARWVAQRSADPALGEAARQALARIRAALPAALRHELDHNPLLVPPVEQTRSDPRWPGLLRQALRQQRRICVGYRDAQGRFSERVLWPFALGFFEQARVLSAWCELRQDYRHFRLDRLQTLELLDSSYARPRQALLAEWRAREGIPPLE</sequence>
<dbReference type="InterPro" id="IPR036388">
    <property type="entry name" value="WH-like_DNA-bd_sf"/>
</dbReference>
<dbReference type="SUPFAM" id="SSF46785">
    <property type="entry name" value="Winged helix' DNA-binding domain"/>
    <property type="match status" value="1"/>
</dbReference>
<accession>A0A931NHS4</accession>
<dbReference type="AlphaFoldDB" id="A0A931NHS4"/>